<dbReference type="EMBL" id="LGRX02017222">
    <property type="protein sequence ID" value="KAK3261023.1"/>
    <property type="molecule type" value="Genomic_DNA"/>
</dbReference>
<evidence type="ECO:0000256" key="1">
    <source>
        <dbReference type="SAM" id="MobiDB-lite"/>
    </source>
</evidence>
<evidence type="ECO:0000256" key="2">
    <source>
        <dbReference type="SAM" id="Phobius"/>
    </source>
</evidence>
<evidence type="ECO:0000313" key="4">
    <source>
        <dbReference type="Proteomes" id="UP001190700"/>
    </source>
</evidence>
<proteinExistence type="predicted"/>
<comment type="caution">
    <text evidence="3">The sequence shown here is derived from an EMBL/GenBank/DDBJ whole genome shotgun (WGS) entry which is preliminary data.</text>
</comment>
<feature type="region of interest" description="Disordered" evidence="1">
    <location>
        <begin position="1"/>
        <end position="24"/>
    </location>
</feature>
<organism evidence="3 4">
    <name type="scientific">Cymbomonas tetramitiformis</name>
    <dbReference type="NCBI Taxonomy" id="36881"/>
    <lineage>
        <taxon>Eukaryota</taxon>
        <taxon>Viridiplantae</taxon>
        <taxon>Chlorophyta</taxon>
        <taxon>Pyramimonadophyceae</taxon>
        <taxon>Pyramimonadales</taxon>
        <taxon>Pyramimonadaceae</taxon>
        <taxon>Cymbomonas</taxon>
    </lineage>
</organism>
<dbReference type="AlphaFoldDB" id="A0AAE0FJR3"/>
<protein>
    <submittedName>
        <fullName evidence="3">Uncharacterized protein</fullName>
    </submittedName>
</protein>
<dbReference type="Proteomes" id="UP001190700">
    <property type="component" value="Unassembled WGS sequence"/>
</dbReference>
<keyword evidence="2" id="KW-0472">Membrane</keyword>
<feature type="compositionally biased region" description="Basic and acidic residues" evidence="1">
    <location>
        <begin position="1"/>
        <end position="13"/>
    </location>
</feature>
<accession>A0AAE0FJR3</accession>
<sequence>MLEEKVSKADRRSVGPPGRDSSMEDAVANRYVAAPAQAASLETQTQVGEARRRGPERLVAALLICALLSVPVLMVIIYPQSETPPKCIEEGAYHCERGSVCRDMCGLTEEQCPGIGESSVRAMGATEYYEILFSTFLFLGAVLLLRHGRIPMMHTSDAYDFGSVSERATFGTGGLHKGSYGSVL</sequence>
<keyword evidence="2" id="KW-1133">Transmembrane helix</keyword>
<evidence type="ECO:0000313" key="3">
    <source>
        <dbReference type="EMBL" id="KAK3261023.1"/>
    </source>
</evidence>
<gene>
    <name evidence="3" type="ORF">CYMTET_30055</name>
</gene>
<keyword evidence="2" id="KW-0812">Transmembrane</keyword>
<feature type="transmembrane region" description="Helical" evidence="2">
    <location>
        <begin position="58"/>
        <end position="78"/>
    </location>
</feature>
<feature type="transmembrane region" description="Helical" evidence="2">
    <location>
        <begin position="128"/>
        <end position="145"/>
    </location>
</feature>
<keyword evidence="4" id="KW-1185">Reference proteome</keyword>
<reference evidence="3 4" key="1">
    <citation type="journal article" date="2015" name="Genome Biol. Evol.">
        <title>Comparative Genomics of a Bacterivorous Green Alga Reveals Evolutionary Causalities and Consequences of Phago-Mixotrophic Mode of Nutrition.</title>
        <authorList>
            <person name="Burns J.A."/>
            <person name="Paasch A."/>
            <person name="Narechania A."/>
            <person name="Kim E."/>
        </authorList>
    </citation>
    <scope>NUCLEOTIDE SEQUENCE [LARGE SCALE GENOMIC DNA]</scope>
    <source>
        <strain evidence="3 4">PLY_AMNH</strain>
    </source>
</reference>
<name>A0AAE0FJR3_9CHLO</name>